<name>A0ABQ1WK23_9BACT</name>
<protein>
    <submittedName>
        <fullName evidence="1">Uncharacterized protein</fullName>
    </submittedName>
</protein>
<evidence type="ECO:0000313" key="2">
    <source>
        <dbReference type="Proteomes" id="UP000601361"/>
    </source>
</evidence>
<organism evidence="1 2">
    <name type="scientific">Hymenobacter glacieicola</name>
    <dbReference type="NCBI Taxonomy" id="1562124"/>
    <lineage>
        <taxon>Bacteria</taxon>
        <taxon>Pseudomonadati</taxon>
        <taxon>Bacteroidota</taxon>
        <taxon>Cytophagia</taxon>
        <taxon>Cytophagales</taxon>
        <taxon>Hymenobacteraceae</taxon>
        <taxon>Hymenobacter</taxon>
    </lineage>
</organism>
<accession>A0ABQ1WK23</accession>
<sequence length="157" mass="17416">MIEVYTTIEAKLKQVIPGVKDVERFFNQLAMAAQGTGYSINFPACYYELVGVRTATRSRGIQDCEGILRIRHCDQALVVSQLRTPKMEQASYHGLSGFRGGPLMTGLERVALYPDSNYRGVEVIISEYQIKWMDSTLLNKTTAQASGIEVSSEVSAN</sequence>
<dbReference type="RefSeq" id="WP_188556458.1">
    <property type="nucleotide sequence ID" value="NZ_BMGS01000002.1"/>
</dbReference>
<comment type="caution">
    <text evidence="1">The sequence shown here is derived from an EMBL/GenBank/DDBJ whole genome shotgun (WGS) entry which is preliminary data.</text>
</comment>
<evidence type="ECO:0000313" key="1">
    <source>
        <dbReference type="EMBL" id="GGG33312.1"/>
    </source>
</evidence>
<dbReference type="Proteomes" id="UP000601361">
    <property type="component" value="Unassembled WGS sequence"/>
</dbReference>
<reference evidence="2" key="1">
    <citation type="journal article" date="2019" name="Int. J. Syst. Evol. Microbiol.">
        <title>The Global Catalogue of Microorganisms (GCM) 10K type strain sequencing project: providing services to taxonomists for standard genome sequencing and annotation.</title>
        <authorList>
            <consortium name="The Broad Institute Genomics Platform"/>
            <consortium name="The Broad Institute Genome Sequencing Center for Infectious Disease"/>
            <person name="Wu L."/>
            <person name="Ma J."/>
        </authorList>
    </citation>
    <scope>NUCLEOTIDE SEQUENCE [LARGE SCALE GENOMIC DNA]</scope>
    <source>
        <strain evidence="2">CGMCC 1.12990</strain>
    </source>
</reference>
<keyword evidence="2" id="KW-1185">Reference proteome</keyword>
<proteinExistence type="predicted"/>
<gene>
    <name evidence="1" type="ORF">GCM10011378_07190</name>
</gene>
<dbReference type="EMBL" id="BMGS01000002">
    <property type="protein sequence ID" value="GGG33312.1"/>
    <property type="molecule type" value="Genomic_DNA"/>
</dbReference>